<reference evidence="10 11" key="1">
    <citation type="submission" date="2020-04" db="EMBL/GenBank/DDBJ databases">
        <authorList>
            <person name="Alioto T."/>
            <person name="Alioto T."/>
            <person name="Gomez Garrido J."/>
        </authorList>
    </citation>
    <scope>NUCLEOTIDE SEQUENCE [LARGE SCALE GENOMIC DNA]</scope>
</reference>
<keyword evidence="7" id="KW-0539">Nucleus</keyword>
<feature type="compositionally biased region" description="Basic and acidic residues" evidence="9">
    <location>
        <begin position="151"/>
        <end position="161"/>
    </location>
</feature>
<evidence type="ECO:0000256" key="5">
    <source>
        <dbReference type="ARBA" id="ARBA00023054"/>
    </source>
</evidence>
<sequence length="358" mass="39677">MSVSGPISPQSESKGSAVMTASGHFETQPLTPASPSVPQVKDDDGSGIKILAEVAEGAAKASSKSPRRHQATSPRSRTESSISRISGVCKRRRRARKRKSVSGSSKKSGSSQKKLSGSRRMQLTVAPNNTTQFLIEDHNDSIDIDMPANPKGREGRRERDSSISVDTDDEYYSSPPDEQEYYLNDFNNAYDDGHYGQFGHLQSQSKNKLMQDVVTLEKVVERLRNELALLKNQPVEDFLEPNAQAGLEAAQTRKCQAEISKLQEEINRLRAENECLKNHCYPARTLPAPAYSSEDSESDSNSSTGSSSSDEESEDDKEDGKHQTSPMLDNGKVWIKFMGIFGCDIHIFKFYFVSSVRR</sequence>
<dbReference type="GO" id="GO:0097322">
    <property type="term" value="F:7SK snRNA binding"/>
    <property type="evidence" value="ECO:0007669"/>
    <property type="project" value="TreeGrafter"/>
</dbReference>
<feature type="compositionally biased region" description="Low complexity" evidence="9">
    <location>
        <begin position="101"/>
        <end position="120"/>
    </location>
</feature>
<evidence type="ECO:0000256" key="3">
    <source>
        <dbReference type="ARBA" id="ARBA00022491"/>
    </source>
</evidence>
<dbReference type="PRINTS" id="PR02094">
    <property type="entry name" value="HEXIMFAMILY"/>
</dbReference>
<evidence type="ECO:0000256" key="2">
    <source>
        <dbReference type="ARBA" id="ARBA00008409"/>
    </source>
</evidence>
<evidence type="ECO:0000313" key="11">
    <source>
        <dbReference type="Proteomes" id="UP000494165"/>
    </source>
</evidence>
<dbReference type="GO" id="GO:0004861">
    <property type="term" value="F:cyclin-dependent protein serine/threonine kinase inhibitor activity"/>
    <property type="evidence" value="ECO:0007669"/>
    <property type="project" value="InterPro"/>
</dbReference>
<keyword evidence="6" id="KW-0804">Transcription</keyword>
<dbReference type="PANTHER" id="PTHR13469:SF8">
    <property type="entry name" value="HEXIM P-TEFB COMPLEX SUBUNIT 1"/>
    <property type="match status" value="1"/>
</dbReference>
<dbReference type="EMBL" id="CADEPI010000177">
    <property type="protein sequence ID" value="CAB3379052.1"/>
    <property type="molecule type" value="Genomic_DNA"/>
</dbReference>
<evidence type="ECO:0000256" key="8">
    <source>
        <dbReference type="SAM" id="Coils"/>
    </source>
</evidence>
<dbReference type="GO" id="GO:0000122">
    <property type="term" value="P:negative regulation of transcription by RNA polymerase II"/>
    <property type="evidence" value="ECO:0007669"/>
    <property type="project" value="InterPro"/>
</dbReference>
<dbReference type="Pfam" id="PF15313">
    <property type="entry name" value="HEXIM"/>
    <property type="match status" value="1"/>
</dbReference>
<feature type="region of interest" description="Disordered" evidence="9">
    <location>
        <begin position="1"/>
        <end position="177"/>
    </location>
</feature>
<dbReference type="GO" id="GO:0005737">
    <property type="term" value="C:cytoplasm"/>
    <property type="evidence" value="ECO:0007669"/>
    <property type="project" value="InterPro"/>
</dbReference>
<organism evidence="10 11">
    <name type="scientific">Cloeon dipterum</name>
    <dbReference type="NCBI Taxonomy" id="197152"/>
    <lineage>
        <taxon>Eukaryota</taxon>
        <taxon>Metazoa</taxon>
        <taxon>Ecdysozoa</taxon>
        <taxon>Arthropoda</taxon>
        <taxon>Hexapoda</taxon>
        <taxon>Insecta</taxon>
        <taxon>Pterygota</taxon>
        <taxon>Palaeoptera</taxon>
        <taxon>Ephemeroptera</taxon>
        <taxon>Pisciforma</taxon>
        <taxon>Baetidae</taxon>
        <taxon>Cloeon</taxon>
    </lineage>
</organism>
<name>A0A8S1D5N1_9INSE</name>
<feature type="compositionally biased region" description="Polar residues" evidence="9">
    <location>
        <begin position="28"/>
        <end position="37"/>
    </location>
</feature>
<dbReference type="OrthoDB" id="10058500at2759"/>
<dbReference type="GO" id="GO:0005654">
    <property type="term" value="C:nucleoplasm"/>
    <property type="evidence" value="ECO:0007669"/>
    <property type="project" value="TreeGrafter"/>
</dbReference>
<accession>A0A8S1D5N1</accession>
<proteinExistence type="inferred from homology"/>
<dbReference type="Proteomes" id="UP000494165">
    <property type="component" value="Unassembled WGS sequence"/>
</dbReference>
<keyword evidence="11" id="KW-1185">Reference proteome</keyword>
<comment type="subcellular location">
    <subcellularLocation>
        <location evidence="1">Nucleus</location>
    </subcellularLocation>
</comment>
<comment type="caution">
    <text evidence="10">The sequence shown here is derived from an EMBL/GenBank/DDBJ whole genome shotgun (WGS) entry which is preliminary data.</text>
</comment>
<protein>
    <submittedName>
        <fullName evidence="10">Uncharacterized protein</fullName>
    </submittedName>
</protein>
<dbReference type="AlphaFoldDB" id="A0A8S1D5N1"/>
<evidence type="ECO:0000256" key="9">
    <source>
        <dbReference type="SAM" id="MobiDB-lite"/>
    </source>
</evidence>
<evidence type="ECO:0000256" key="1">
    <source>
        <dbReference type="ARBA" id="ARBA00004123"/>
    </source>
</evidence>
<evidence type="ECO:0000256" key="6">
    <source>
        <dbReference type="ARBA" id="ARBA00023163"/>
    </source>
</evidence>
<feature type="coiled-coil region" evidence="8">
    <location>
        <begin position="206"/>
        <end position="279"/>
    </location>
</feature>
<keyword evidence="3" id="KW-0678">Repressor</keyword>
<evidence type="ECO:0000256" key="7">
    <source>
        <dbReference type="ARBA" id="ARBA00023242"/>
    </source>
</evidence>
<comment type="similarity">
    <text evidence="2">Belongs to the HEXIM family.</text>
</comment>
<feature type="compositionally biased region" description="Basic residues" evidence="9">
    <location>
        <begin position="89"/>
        <end position="100"/>
    </location>
</feature>
<gene>
    <name evidence="10" type="ORF">CLODIP_2_CD04152</name>
</gene>
<feature type="compositionally biased region" description="Low complexity" evidence="9">
    <location>
        <begin position="299"/>
        <end position="308"/>
    </location>
</feature>
<dbReference type="SUPFAM" id="SSF58100">
    <property type="entry name" value="Bacterial hemolysins"/>
    <property type="match status" value="1"/>
</dbReference>
<keyword evidence="4" id="KW-0805">Transcription regulation</keyword>
<feature type="region of interest" description="Disordered" evidence="9">
    <location>
        <begin position="287"/>
        <end position="326"/>
    </location>
</feature>
<dbReference type="Gene3D" id="6.10.250.2910">
    <property type="match status" value="1"/>
</dbReference>
<feature type="compositionally biased region" description="Polar residues" evidence="9">
    <location>
        <begin position="1"/>
        <end position="14"/>
    </location>
</feature>
<dbReference type="InterPro" id="IPR024872">
    <property type="entry name" value="HEXIM"/>
</dbReference>
<evidence type="ECO:0000256" key="4">
    <source>
        <dbReference type="ARBA" id="ARBA00023015"/>
    </source>
</evidence>
<feature type="compositionally biased region" description="Low complexity" evidence="9">
    <location>
        <begin position="72"/>
        <end position="86"/>
    </location>
</feature>
<keyword evidence="5 8" id="KW-0175">Coiled coil</keyword>
<dbReference type="PANTHER" id="PTHR13469">
    <property type="entry name" value="HEXAMETHYLENE BISACETAMIDE INDUCIBLE 1"/>
    <property type="match status" value="1"/>
</dbReference>
<evidence type="ECO:0000313" key="10">
    <source>
        <dbReference type="EMBL" id="CAB3379052.1"/>
    </source>
</evidence>